<protein>
    <recommendedName>
        <fullName evidence="3">Copia protein</fullName>
    </recommendedName>
</protein>
<evidence type="ECO:0008006" key="3">
    <source>
        <dbReference type="Google" id="ProtNLM"/>
    </source>
</evidence>
<dbReference type="OrthoDB" id="1745344at2759"/>
<dbReference type="AlphaFoldDB" id="A0A371E5G0"/>
<dbReference type="Proteomes" id="UP000257109">
    <property type="component" value="Unassembled WGS sequence"/>
</dbReference>
<proteinExistence type="predicted"/>
<reference evidence="1" key="1">
    <citation type="submission" date="2018-05" db="EMBL/GenBank/DDBJ databases">
        <title>Draft genome of Mucuna pruriens seed.</title>
        <authorList>
            <person name="Nnadi N.E."/>
            <person name="Vos R."/>
            <person name="Hasami M.H."/>
            <person name="Devisetty U.K."/>
            <person name="Aguiy J.C."/>
        </authorList>
    </citation>
    <scope>NUCLEOTIDE SEQUENCE [LARGE SCALE GENOMIC DNA]</scope>
    <source>
        <strain evidence="1">JCA_2017</strain>
    </source>
</reference>
<dbReference type="EMBL" id="QJKJ01016240">
    <property type="protein sequence ID" value="RDX61266.1"/>
    <property type="molecule type" value="Genomic_DNA"/>
</dbReference>
<dbReference type="PANTHER" id="PTHR47481:SF30">
    <property type="entry name" value="CCHC-TYPE DOMAIN-CONTAINING PROTEIN"/>
    <property type="match status" value="1"/>
</dbReference>
<evidence type="ECO:0000313" key="1">
    <source>
        <dbReference type="EMBL" id="RDX61266.1"/>
    </source>
</evidence>
<sequence>MQVMCTIKAHKLQKFLNEEDKQLGKVNEAYEFWEQQDQYVFTWLLSSMSLNLHTIKVECKYTYQIWIKLHVYFASQTRAKVSQLKIQLKNIKKTRGINDYLLSIKKIVDTLTAINSPIDTVEHIEIILDGLPNEYNPIFTSILSQTNAYIVLDIESLFMNIEGRIEKQKVSNSDAFSMHLLQASLSQNQ</sequence>
<name>A0A371E5G0_MUCPR</name>
<comment type="caution">
    <text evidence="1">The sequence shown here is derived from an EMBL/GenBank/DDBJ whole genome shotgun (WGS) entry which is preliminary data.</text>
</comment>
<evidence type="ECO:0000313" key="2">
    <source>
        <dbReference type="Proteomes" id="UP000257109"/>
    </source>
</evidence>
<gene>
    <name evidence="1" type="ORF">CR513_60519</name>
</gene>
<keyword evidence="2" id="KW-1185">Reference proteome</keyword>
<feature type="non-terminal residue" evidence="1">
    <location>
        <position position="1"/>
    </location>
</feature>
<dbReference type="Pfam" id="PF14223">
    <property type="entry name" value="Retrotran_gag_2"/>
    <property type="match status" value="1"/>
</dbReference>
<organism evidence="1 2">
    <name type="scientific">Mucuna pruriens</name>
    <name type="common">Velvet bean</name>
    <name type="synonym">Dolichos pruriens</name>
    <dbReference type="NCBI Taxonomy" id="157652"/>
    <lineage>
        <taxon>Eukaryota</taxon>
        <taxon>Viridiplantae</taxon>
        <taxon>Streptophyta</taxon>
        <taxon>Embryophyta</taxon>
        <taxon>Tracheophyta</taxon>
        <taxon>Spermatophyta</taxon>
        <taxon>Magnoliopsida</taxon>
        <taxon>eudicotyledons</taxon>
        <taxon>Gunneridae</taxon>
        <taxon>Pentapetalae</taxon>
        <taxon>rosids</taxon>
        <taxon>fabids</taxon>
        <taxon>Fabales</taxon>
        <taxon>Fabaceae</taxon>
        <taxon>Papilionoideae</taxon>
        <taxon>50 kb inversion clade</taxon>
        <taxon>NPAAA clade</taxon>
        <taxon>indigoferoid/millettioid clade</taxon>
        <taxon>Phaseoleae</taxon>
        <taxon>Mucuna</taxon>
    </lineage>
</organism>
<dbReference type="PANTHER" id="PTHR47481">
    <property type="match status" value="1"/>
</dbReference>
<accession>A0A371E5G0</accession>